<evidence type="ECO:0000256" key="1">
    <source>
        <dbReference type="ARBA" id="ARBA00022679"/>
    </source>
</evidence>
<keyword evidence="2" id="KW-0012">Acyltransferase</keyword>
<dbReference type="PANTHER" id="PTHR43420">
    <property type="entry name" value="ACETYLTRANSFERASE"/>
    <property type="match status" value="1"/>
</dbReference>
<dbReference type="Gene3D" id="3.40.630.30">
    <property type="match status" value="1"/>
</dbReference>
<evidence type="ECO:0000313" key="5">
    <source>
        <dbReference type="Proteomes" id="UP000277212"/>
    </source>
</evidence>
<organism evidence="4 5">
    <name type="scientific">Fusarium kuroshium</name>
    <dbReference type="NCBI Taxonomy" id="2010991"/>
    <lineage>
        <taxon>Eukaryota</taxon>
        <taxon>Fungi</taxon>
        <taxon>Dikarya</taxon>
        <taxon>Ascomycota</taxon>
        <taxon>Pezizomycotina</taxon>
        <taxon>Sordariomycetes</taxon>
        <taxon>Hypocreomycetidae</taxon>
        <taxon>Hypocreales</taxon>
        <taxon>Nectriaceae</taxon>
        <taxon>Fusarium</taxon>
        <taxon>Fusarium solani species complex</taxon>
    </lineage>
</organism>
<feature type="domain" description="N-acetyltransferase" evidence="3">
    <location>
        <begin position="35"/>
        <end position="191"/>
    </location>
</feature>
<dbReference type="PROSITE" id="PS51186">
    <property type="entry name" value="GNAT"/>
    <property type="match status" value="1"/>
</dbReference>
<dbReference type="Pfam" id="PF00583">
    <property type="entry name" value="Acetyltransf_1"/>
    <property type="match status" value="1"/>
</dbReference>
<dbReference type="InterPro" id="IPR050680">
    <property type="entry name" value="YpeA/RimI_acetyltransf"/>
</dbReference>
<name>A0A3M2SFB8_9HYPO</name>
<dbReference type="GO" id="GO:0016747">
    <property type="term" value="F:acyltransferase activity, transferring groups other than amino-acyl groups"/>
    <property type="evidence" value="ECO:0007669"/>
    <property type="project" value="InterPro"/>
</dbReference>
<gene>
    <name evidence="4" type="ORF">CDV36_004387</name>
</gene>
<dbReference type="InterPro" id="IPR000182">
    <property type="entry name" value="GNAT_dom"/>
</dbReference>
<dbReference type="AlphaFoldDB" id="A0A3M2SFB8"/>
<dbReference type="EMBL" id="NKUJ01000056">
    <property type="protein sequence ID" value="RMJ15935.1"/>
    <property type="molecule type" value="Genomic_DNA"/>
</dbReference>
<dbReference type="OrthoDB" id="5689at2759"/>
<protein>
    <recommendedName>
        <fullName evidence="3">N-acetyltransferase domain-containing protein</fullName>
    </recommendedName>
</protein>
<reference evidence="4 5" key="1">
    <citation type="submission" date="2017-06" db="EMBL/GenBank/DDBJ databases">
        <title>Comparative genomic analysis of Ambrosia Fusariam Clade fungi.</title>
        <authorList>
            <person name="Stajich J.E."/>
            <person name="Carrillo J."/>
            <person name="Kijimoto T."/>
            <person name="Eskalen A."/>
            <person name="O'Donnell K."/>
            <person name="Kasson M."/>
        </authorList>
    </citation>
    <scope>NUCLEOTIDE SEQUENCE [LARGE SCALE GENOMIC DNA]</scope>
    <source>
        <strain evidence="4">UCR3666</strain>
    </source>
</reference>
<sequence length="194" mass="21388">MGDKSANESQTTIVIKIPPSSHADDESFAATVAGIVNSAYTEAERDIFLPNYQRTSPTEIAQFIRNRQLAVAYLEGSGHPIGCVCIKLLGPGRGEFGMLALDAKHQGAGLGRQLAMFAEAECRRNGCTIMQLEVLVPKTFRHAGKERMQAWYQRLGYKVVKLGSFDEDYPELAKILSGPTDYKIFEKKFVEAVA</sequence>
<evidence type="ECO:0000259" key="3">
    <source>
        <dbReference type="PROSITE" id="PS51186"/>
    </source>
</evidence>
<dbReference type="CDD" id="cd04301">
    <property type="entry name" value="NAT_SF"/>
    <property type="match status" value="1"/>
</dbReference>
<dbReference type="SUPFAM" id="SSF55729">
    <property type="entry name" value="Acyl-CoA N-acyltransferases (Nat)"/>
    <property type="match status" value="1"/>
</dbReference>
<keyword evidence="5" id="KW-1185">Reference proteome</keyword>
<proteinExistence type="predicted"/>
<dbReference type="Proteomes" id="UP000277212">
    <property type="component" value="Unassembled WGS sequence"/>
</dbReference>
<accession>A0A3M2SFB8</accession>
<keyword evidence="1" id="KW-0808">Transferase</keyword>
<evidence type="ECO:0000313" key="4">
    <source>
        <dbReference type="EMBL" id="RMJ15935.1"/>
    </source>
</evidence>
<comment type="caution">
    <text evidence="4">The sequence shown here is derived from an EMBL/GenBank/DDBJ whole genome shotgun (WGS) entry which is preliminary data.</text>
</comment>
<dbReference type="InterPro" id="IPR016181">
    <property type="entry name" value="Acyl_CoA_acyltransferase"/>
</dbReference>
<dbReference type="PANTHER" id="PTHR43420:SF47">
    <property type="entry name" value="N-ACETYLTRANSFERASE DOMAIN-CONTAINING PROTEIN"/>
    <property type="match status" value="1"/>
</dbReference>
<evidence type="ECO:0000256" key="2">
    <source>
        <dbReference type="ARBA" id="ARBA00023315"/>
    </source>
</evidence>